<dbReference type="SUPFAM" id="SSF103007">
    <property type="entry name" value="Hypothetical protein TT1725"/>
    <property type="match status" value="1"/>
</dbReference>
<dbReference type="EMBL" id="FORX01000007">
    <property type="protein sequence ID" value="SFJ78185.1"/>
    <property type="molecule type" value="Genomic_DNA"/>
</dbReference>
<proteinExistence type="predicted"/>
<dbReference type="InterPro" id="IPR007546">
    <property type="entry name" value="DUF503"/>
</dbReference>
<dbReference type="Gene3D" id="3.30.70.1120">
    <property type="entry name" value="TT1725-like"/>
    <property type="match status" value="1"/>
</dbReference>
<name>A0A1I3U5L8_9BACT</name>
<reference evidence="2" key="1">
    <citation type="submission" date="2016-10" db="EMBL/GenBank/DDBJ databases">
        <authorList>
            <person name="Varghese N."/>
            <person name="Submissions S."/>
        </authorList>
    </citation>
    <scope>NUCLEOTIDE SEQUENCE [LARGE SCALE GENOMIC DNA]</scope>
    <source>
        <strain evidence="2">DSM 5918</strain>
    </source>
</reference>
<dbReference type="AlphaFoldDB" id="A0A1I3U5L8"/>
<dbReference type="PANTHER" id="PTHR36441:SF1">
    <property type="entry name" value="DUF503 DOMAIN-CONTAINING PROTEIN"/>
    <property type="match status" value="1"/>
</dbReference>
<accession>A0A1I3U5L8</accession>
<gene>
    <name evidence="1" type="ORF">SAMN04488082_10732</name>
</gene>
<sequence length="137" mass="15449">MDPRLRGDDAKAVRVTFMSFPPRRESMPFIFFACWTHERYAAMIIGTLRLEFRLHGVFSLKEKRKSANSLKQKLRNTFNVAVAETESQDSHQILVLGVVTVSNDTAHVHSRLSKVLAMVEASTADELVHADMDVFGA</sequence>
<evidence type="ECO:0000313" key="1">
    <source>
        <dbReference type="EMBL" id="SFJ78185.1"/>
    </source>
</evidence>
<dbReference type="Proteomes" id="UP000198635">
    <property type="component" value="Unassembled WGS sequence"/>
</dbReference>
<dbReference type="InterPro" id="IPR036746">
    <property type="entry name" value="TT1725-like_sf"/>
</dbReference>
<dbReference type="Pfam" id="PF04456">
    <property type="entry name" value="DUF503"/>
    <property type="match status" value="1"/>
</dbReference>
<dbReference type="PANTHER" id="PTHR36441">
    <property type="entry name" value="HYPOTHETICAL CYTOSOLIC PROTEIN"/>
    <property type="match status" value="1"/>
</dbReference>
<organism evidence="1 2">
    <name type="scientific">Desulfomicrobium apsheronum</name>
    <dbReference type="NCBI Taxonomy" id="52560"/>
    <lineage>
        <taxon>Bacteria</taxon>
        <taxon>Pseudomonadati</taxon>
        <taxon>Thermodesulfobacteriota</taxon>
        <taxon>Desulfovibrionia</taxon>
        <taxon>Desulfovibrionales</taxon>
        <taxon>Desulfomicrobiaceae</taxon>
        <taxon>Desulfomicrobium</taxon>
    </lineage>
</organism>
<keyword evidence="2" id="KW-1185">Reference proteome</keyword>
<protein>
    <submittedName>
        <fullName evidence="1">Uncharacterized conserved protein YlxP, DUF503 family</fullName>
    </submittedName>
</protein>
<dbReference type="STRING" id="52560.SAMN04488082_10732"/>
<evidence type="ECO:0000313" key="2">
    <source>
        <dbReference type="Proteomes" id="UP000198635"/>
    </source>
</evidence>